<dbReference type="GO" id="GO:0051536">
    <property type="term" value="F:iron-sulfur cluster binding"/>
    <property type="evidence" value="ECO:0007669"/>
    <property type="project" value="UniProtKB-KW"/>
</dbReference>
<dbReference type="InterPro" id="IPR007197">
    <property type="entry name" value="rSAM"/>
</dbReference>
<dbReference type="EMBL" id="LR778301">
    <property type="protein sequence ID" value="CAB1368645.1"/>
    <property type="molecule type" value="Genomic_DNA"/>
</dbReference>
<dbReference type="InterPro" id="IPR013785">
    <property type="entry name" value="Aldolase_TIM"/>
</dbReference>
<dbReference type="OrthoDB" id="9800840at2"/>
<comment type="cofactor">
    <cofactor evidence="1">
        <name>[4Fe-4S] cluster</name>
        <dbReference type="ChEBI" id="CHEBI:49883"/>
    </cofactor>
</comment>
<evidence type="ECO:0000256" key="2">
    <source>
        <dbReference type="ARBA" id="ARBA00022691"/>
    </source>
</evidence>
<keyword evidence="5" id="KW-0411">Iron-sulfur</keyword>
<protein>
    <submittedName>
        <fullName evidence="6">Fe-S oxidoreductase</fullName>
    </submittedName>
</protein>
<sequence>MNPARSLTATDHSRDSAGLTYVYPVISRRAGGVSIGINLNPNNACNWRCIYCQVPDLVRGGPPAIDLELLKAELDGFLDDIVHGDFMEKRVPEGARRLMDLAFSGNGEPTSAAEFPAAVELAAGALERHGLKGRCELRLISNGSLMDRKAVQQGVARLGAHGGEVWFKVDGVTAAALARINSTRTTLEALVRRLGISAGLCRTWVQTCVFTLDGEPPAAREVDAYVETLAGFAGRIAGVLLYPLARPSLQAEAGRLGQPSAAWVQALETRLREAGLVVRVSF</sequence>
<evidence type="ECO:0000313" key="6">
    <source>
        <dbReference type="EMBL" id="CAB1368645.1"/>
    </source>
</evidence>
<accession>A0A6S6XV16</accession>
<proteinExistence type="predicted"/>
<dbReference type="KEGG" id="doe:DENOEST_1480"/>
<dbReference type="Proteomes" id="UP000515733">
    <property type="component" value="Chromosome"/>
</dbReference>
<dbReference type="InterPro" id="IPR058240">
    <property type="entry name" value="rSAM_sf"/>
</dbReference>
<keyword evidence="2" id="KW-0949">S-adenosyl-L-methionine</keyword>
<evidence type="ECO:0000256" key="1">
    <source>
        <dbReference type="ARBA" id="ARBA00001966"/>
    </source>
</evidence>
<dbReference type="CDD" id="cd01335">
    <property type="entry name" value="Radical_SAM"/>
    <property type="match status" value="1"/>
</dbReference>
<evidence type="ECO:0000256" key="3">
    <source>
        <dbReference type="ARBA" id="ARBA00022723"/>
    </source>
</evidence>
<name>A0A6S6XV16_9PROT</name>
<reference evidence="6 7" key="1">
    <citation type="submission" date="2020-03" db="EMBL/GenBank/DDBJ databases">
        <authorList>
            <consortium name="Genoscope - CEA"/>
            <person name="William W."/>
        </authorList>
    </citation>
    <scope>NUCLEOTIDE SEQUENCE [LARGE SCALE GENOMIC DNA]</scope>
    <source>
        <strain evidence="7">DSM 16959</strain>
    </source>
</reference>
<dbReference type="AlphaFoldDB" id="A0A6S6XV16"/>
<keyword evidence="4" id="KW-0408">Iron</keyword>
<keyword evidence="3" id="KW-0479">Metal-binding</keyword>
<dbReference type="Gene3D" id="3.20.20.70">
    <property type="entry name" value="Aldolase class I"/>
    <property type="match status" value="1"/>
</dbReference>
<organism evidence="6 7">
    <name type="scientific">Denitratisoma oestradiolicum</name>
    <dbReference type="NCBI Taxonomy" id="311182"/>
    <lineage>
        <taxon>Bacteria</taxon>
        <taxon>Pseudomonadati</taxon>
        <taxon>Pseudomonadota</taxon>
        <taxon>Betaproteobacteria</taxon>
        <taxon>Nitrosomonadales</taxon>
        <taxon>Sterolibacteriaceae</taxon>
        <taxon>Denitratisoma</taxon>
    </lineage>
</organism>
<evidence type="ECO:0000256" key="4">
    <source>
        <dbReference type="ARBA" id="ARBA00023004"/>
    </source>
</evidence>
<gene>
    <name evidence="6" type="ORF">DENOEST_1480</name>
</gene>
<dbReference type="SUPFAM" id="SSF102114">
    <property type="entry name" value="Radical SAM enzymes"/>
    <property type="match status" value="1"/>
</dbReference>
<dbReference type="GO" id="GO:0003824">
    <property type="term" value="F:catalytic activity"/>
    <property type="evidence" value="ECO:0007669"/>
    <property type="project" value="InterPro"/>
</dbReference>
<dbReference type="GO" id="GO:0046872">
    <property type="term" value="F:metal ion binding"/>
    <property type="evidence" value="ECO:0007669"/>
    <property type="project" value="UniProtKB-KW"/>
</dbReference>
<dbReference type="SFLD" id="SFLDS00029">
    <property type="entry name" value="Radical_SAM"/>
    <property type="match status" value="1"/>
</dbReference>
<evidence type="ECO:0000313" key="7">
    <source>
        <dbReference type="Proteomes" id="UP000515733"/>
    </source>
</evidence>
<dbReference type="RefSeq" id="WP_145769741.1">
    <property type="nucleotide sequence ID" value="NZ_LR778301.1"/>
</dbReference>
<evidence type="ECO:0000256" key="5">
    <source>
        <dbReference type="ARBA" id="ARBA00023014"/>
    </source>
</evidence>
<keyword evidence="7" id="KW-1185">Reference proteome</keyword>